<dbReference type="SUPFAM" id="SSF53822">
    <property type="entry name" value="Periplasmic binding protein-like I"/>
    <property type="match status" value="1"/>
</dbReference>
<dbReference type="PANTHER" id="PTHR10519:SF20">
    <property type="entry name" value="G-PROTEIN COUPLED RECEPTOR 156-RELATED"/>
    <property type="match status" value="1"/>
</dbReference>
<evidence type="ECO:0000256" key="9">
    <source>
        <dbReference type="SAM" id="MobiDB-lite"/>
    </source>
</evidence>
<keyword evidence="3 10" id="KW-1133">Transmembrane helix</keyword>
<protein>
    <recommendedName>
        <fullName evidence="12">G-protein coupled receptors family 3 profile domain-containing protein</fullName>
    </recommendedName>
</protein>
<feature type="transmembrane region" description="Helical" evidence="10">
    <location>
        <begin position="707"/>
        <end position="731"/>
    </location>
</feature>
<dbReference type="EMBL" id="KV440984">
    <property type="protein sequence ID" value="OAD72229.1"/>
    <property type="molecule type" value="Genomic_DNA"/>
</dbReference>
<keyword evidence="14" id="KW-1185">Reference proteome</keyword>
<dbReference type="STRING" id="763407.A0A167M9Z5"/>
<keyword evidence="4" id="KW-0297">G-protein coupled receptor</keyword>
<sequence>MKWQKIRANQRKTVLAFMLLVYTALSHAAMTSSTVNSSLYLEPDAFPTYRIGILYPDVTKLLPADVSLRNMIVASETAVHMLVDKVKADNRYPDFNITIVRYYSDAYNQGKSSWEATGMIEDGIDAVVGDISSGLTEMSASVTGIWQLPQCSSSAAELYLSDKDAFPYFFRTIVNSNQFGEATVDWVYNMNWTSFAVLYSNDYVGQQALFSVTERASALGIDPLVQVSLHDYEDSHIRESLLILAEQPTRIVVFPDLDPSHQVPVLKLAQSMGLLSEGWAWIITNDISEELKASTSSPEEYALYDGLMMISGLWDLTGQPAYDDLKKRWENEPVPAELISTEPKLWKTQGLSYNAPEAYACAELLVLGMDKALNLYPGGRSKGLSDLKARTFNSSNMTPTFFNMNYTGPKGLIEFSSTGDTTKGHLNFRYFILQYIKSGEVLTYANIIANVYELTLVSINSDLCILFICNCIALNPSADKAIGIVILALTMFGIFCCVVMVILIGLFRNIKPIMAASPFFCYIQLLGLAMSYLSVTLYIDMPTPSKCISRKFIITIAFVLVMTSIIAKNYRIYKIFQNVFTVRTARLKSLYMMRFVGTSTLVIVLPLIVWNSMYKIAVEEIVVGTSDSCFLCNYPTTTADWAEITIAELVVLIMCAFLIIISALLAYKTRRVRGKWSESNQIAYVSYNACLAACLATPSLFLGSDNYLVAIYLKLAAILFASTFTLIVLFAPKLVEIVKHITESSSLNIWGKAPKSHKPNNNNNNNSTSRGDGNITTDEQYSTASSSEFRINNLVAKNLLDFVMEAYEGVLPVKQELRFDLFSMWELKQLMVVPLKRYFVLVNQTDQRARKYTYTLCEQISAGRNIYIFRVTTDKQQIFLFQVNDQIALDRWIQWFKGPGADNGVPSAVRILSETNHNKVGGENNNPHHNQEYNHDHDHHFNYHHSDKALLSQAAAPITTFGLMEPDDIQMVPSNFVAQRSFGVASAPSTDLIGTSTSDYYQSSQTGGGRNRESLFTDTNPNYSNPSYNLPQDDIGSFQFPSKPSPLSPYSRSNYSSPNNTTPKSDWPRYD</sequence>
<dbReference type="GO" id="GO:0007214">
    <property type="term" value="P:gamma-aminobutyric acid signaling pathway"/>
    <property type="evidence" value="ECO:0007669"/>
    <property type="project" value="TreeGrafter"/>
</dbReference>
<feature type="compositionally biased region" description="Low complexity" evidence="9">
    <location>
        <begin position="1020"/>
        <end position="1029"/>
    </location>
</feature>
<evidence type="ECO:0000313" key="13">
    <source>
        <dbReference type="EMBL" id="OAD72229.1"/>
    </source>
</evidence>
<feature type="transmembrane region" description="Helical" evidence="10">
    <location>
        <begin position="682"/>
        <end position="701"/>
    </location>
</feature>
<gene>
    <name evidence="13" type="ORF">PHYBLDRAFT_71184</name>
</gene>
<dbReference type="OrthoDB" id="5597995at2759"/>
<dbReference type="PRINTS" id="PR00248">
    <property type="entry name" value="GPCRMGR"/>
</dbReference>
<dbReference type="GO" id="GO:0004965">
    <property type="term" value="F:G protein-coupled GABA receptor activity"/>
    <property type="evidence" value="ECO:0007669"/>
    <property type="project" value="InterPro"/>
</dbReference>
<evidence type="ECO:0000256" key="2">
    <source>
        <dbReference type="ARBA" id="ARBA00022692"/>
    </source>
</evidence>
<evidence type="ECO:0000256" key="1">
    <source>
        <dbReference type="ARBA" id="ARBA00004141"/>
    </source>
</evidence>
<proteinExistence type="predicted"/>
<feature type="region of interest" description="Disordered" evidence="9">
    <location>
        <begin position="752"/>
        <end position="779"/>
    </location>
</feature>
<dbReference type="InterPro" id="IPR001828">
    <property type="entry name" value="ANF_lig-bd_rcpt"/>
</dbReference>
<dbReference type="RefSeq" id="XP_018290269.1">
    <property type="nucleotide sequence ID" value="XM_018442424.1"/>
</dbReference>
<feature type="transmembrane region" description="Helical" evidence="10">
    <location>
        <begin position="519"/>
        <end position="539"/>
    </location>
</feature>
<name>A0A167M9Z5_PHYB8</name>
<keyword evidence="11" id="KW-0732">Signal</keyword>
<dbReference type="InterPro" id="IPR000337">
    <property type="entry name" value="GPCR_3"/>
</dbReference>
<evidence type="ECO:0000259" key="12">
    <source>
        <dbReference type="PROSITE" id="PS50259"/>
    </source>
</evidence>
<dbReference type="AlphaFoldDB" id="A0A167M9Z5"/>
<dbReference type="PRINTS" id="PR01176">
    <property type="entry name" value="GABABRECEPTR"/>
</dbReference>
<evidence type="ECO:0000256" key="10">
    <source>
        <dbReference type="SAM" id="Phobius"/>
    </source>
</evidence>
<dbReference type="PROSITE" id="PS50259">
    <property type="entry name" value="G_PROTEIN_RECEP_F3_4"/>
    <property type="match status" value="1"/>
</dbReference>
<reference evidence="14" key="1">
    <citation type="submission" date="2015-06" db="EMBL/GenBank/DDBJ databases">
        <title>Expansion of signal transduction pathways in fungi by whole-genome duplication.</title>
        <authorList>
            <consortium name="DOE Joint Genome Institute"/>
            <person name="Corrochano L.M."/>
            <person name="Kuo A."/>
            <person name="Marcet-Houben M."/>
            <person name="Polaino S."/>
            <person name="Salamov A."/>
            <person name="Villalobos J.M."/>
            <person name="Alvarez M.I."/>
            <person name="Avalos J."/>
            <person name="Benito E.P."/>
            <person name="Benoit I."/>
            <person name="Burger G."/>
            <person name="Camino L.P."/>
            <person name="Canovas D."/>
            <person name="Cerda-Olmedo E."/>
            <person name="Cheng J.-F."/>
            <person name="Dominguez A."/>
            <person name="Elias M."/>
            <person name="Eslava A.P."/>
            <person name="Glaser F."/>
            <person name="Grimwood J."/>
            <person name="Gutierrez G."/>
            <person name="Heitman J."/>
            <person name="Henrissat B."/>
            <person name="Iturriaga E.A."/>
            <person name="Lang B.F."/>
            <person name="Lavin J.L."/>
            <person name="Lee S."/>
            <person name="Li W."/>
            <person name="Lindquist E."/>
            <person name="Lopez-Garcia S."/>
            <person name="Luque E.M."/>
            <person name="Marcos A.T."/>
            <person name="Martin J."/>
            <person name="McCluskey K."/>
            <person name="Medina H.R."/>
            <person name="Miralles-Duran A."/>
            <person name="Miyazaki A."/>
            <person name="Munoz-Torres E."/>
            <person name="Oguiza J.A."/>
            <person name="Ohm R."/>
            <person name="Olmedo M."/>
            <person name="Orejas M."/>
            <person name="Ortiz-Castellanos L."/>
            <person name="Pisabarro A.G."/>
            <person name="Rodriguez-Romero J."/>
            <person name="Ruiz-Herrera J."/>
            <person name="Ruiz-Vazquez R."/>
            <person name="Sanz C."/>
            <person name="Schackwitz W."/>
            <person name="Schmutz J."/>
            <person name="Shahriari M."/>
            <person name="Shelest E."/>
            <person name="Silva-Franco F."/>
            <person name="Soanes D."/>
            <person name="Syed K."/>
            <person name="Tagua V.G."/>
            <person name="Talbot N.J."/>
            <person name="Thon M."/>
            <person name="De vries R.P."/>
            <person name="Wiebenga A."/>
            <person name="Yadav J.S."/>
            <person name="Braun E.L."/>
            <person name="Baker S."/>
            <person name="Garre V."/>
            <person name="Horwitz B."/>
            <person name="Torres-Martinez S."/>
            <person name="Idnurm A."/>
            <person name="Herrera-Estrella A."/>
            <person name="Gabaldon T."/>
            <person name="Grigoriev I.V."/>
        </authorList>
    </citation>
    <scope>NUCLEOTIDE SEQUENCE [LARGE SCALE GENOMIC DNA]</scope>
    <source>
        <strain evidence="14">NRRL 1555(-)</strain>
    </source>
</reference>
<evidence type="ECO:0000256" key="8">
    <source>
        <dbReference type="ARBA" id="ARBA00023224"/>
    </source>
</evidence>
<keyword evidence="6" id="KW-0675">Receptor</keyword>
<feature type="transmembrane region" description="Helical" evidence="10">
    <location>
        <begin position="551"/>
        <end position="570"/>
    </location>
</feature>
<keyword evidence="8" id="KW-0807">Transducer</keyword>
<dbReference type="InParanoid" id="A0A167M9Z5"/>
<feature type="domain" description="G-protein coupled receptors family 3 profile" evidence="12">
    <location>
        <begin position="482"/>
        <end position="740"/>
    </location>
</feature>
<feature type="transmembrane region" description="Helical" evidence="10">
    <location>
        <begin position="591"/>
        <end position="610"/>
    </location>
</feature>
<evidence type="ECO:0000256" key="3">
    <source>
        <dbReference type="ARBA" id="ARBA00022989"/>
    </source>
</evidence>
<evidence type="ECO:0000256" key="4">
    <source>
        <dbReference type="ARBA" id="ARBA00023040"/>
    </source>
</evidence>
<dbReference type="CDD" id="cd15047">
    <property type="entry name" value="7tmC_GABA-B-like"/>
    <property type="match status" value="1"/>
</dbReference>
<evidence type="ECO:0000256" key="6">
    <source>
        <dbReference type="ARBA" id="ARBA00023170"/>
    </source>
</evidence>
<dbReference type="GeneID" id="29003330"/>
<dbReference type="PANTHER" id="PTHR10519">
    <property type="entry name" value="GABA-B RECEPTOR"/>
    <property type="match status" value="1"/>
</dbReference>
<keyword evidence="5 10" id="KW-0472">Membrane</keyword>
<feature type="region of interest" description="Disordered" evidence="9">
    <location>
        <begin position="987"/>
        <end position="1071"/>
    </location>
</feature>
<dbReference type="InterPro" id="IPR028082">
    <property type="entry name" value="Peripla_BP_I"/>
</dbReference>
<feature type="compositionally biased region" description="Polar residues" evidence="9">
    <location>
        <begin position="767"/>
        <end position="779"/>
    </location>
</feature>
<feature type="transmembrane region" description="Helical" evidence="10">
    <location>
        <begin position="481"/>
        <end position="507"/>
    </location>
</feature>
<dbReference type="InterPro" id="IPR017978">
    <property type="entry name" value="GPCR_3_C"/>
</dbReference>
<evidence type="ECO:0000256" key="5">
    <source>
        <dbReference type="ARBA" id="ARBA00023136"/>
    </source>
</evidence>
<dbReference type="Proteomes" id="UP000077315">
    <property type="component" value="Unassembled WGS sequence"/>
</dbReference>
<evidence type="ECO:0000256" key="11">
    <source>
        <dbReference type="SAM" id="SignalP"/>
    </source>
</evidence>
<feature type="compositionally biased region" description="Low complexity" evidence="9">
    <location>
        <begin position="995"/>
        <end position="1005"/>
    </location>
</feature>
<dbReference type="Gene3D" id="3.40.50.2300">
    <property type="match status" value="2"/>
</dbReference>
<evidence type="ECO:0000256" key="7">
    <source>
        <dbReference type="ARBA" id="ARBA00023180"/>
    </source>
</evidence>
<feature type="transmembrane region" description="Helical" evidence="10">
    <location>
        <begin position="644"/>
        <end position="667"/>
    </location>
</feature>
<dbReference type="VEuPathDB" id="FungiDB:PHYBLDRAFT_71184"/>
<feature type="compositionally biased region" description="Low complexity" evidence="9">
    <location>
        <begin position="1048"/>
        <end position="1065"/>
    </location>
</feature>
<organism evidence="13 14">
    <name type="scientific">Phycomyces blakesleeanus (strain ATCC 8743b / DSM 1359 / FGSC 10004 / NBRC 33097 / NRRL 1555)</name>
    <dbReference type="NCBI Taxonomy" id="763407"/>
    <lineage>
        <taxon>Eukaryota</taxon>
        <taxon>Fungi</taxon>
        <taxon>Fungi incertae sedis</taxon>
        <taxon>Mucoromycota</taxon>
        <taxon>Mucoromycotina</taxon>
        <taxon>Mucoromycetes</taxon>
        <taxon>Mucorales</taxon>
        <taxon>Phycomycetaceae</taxon>
        <taxon>Phycomyces</taxon>
    </lineage>
</organism>
<dbReference type="GO" id="GO:0038039">
    <property type="term" value="C:G protein-coupled receptor heterodimeric complex"/>
    <property type="evidence" value="ECO:0007669"/>
    <property type="project" value="TreeGrafter"/>
</dbReference>
<keyword evidence="7" id="KW-0325">Glycoprotein</keyword>
<keyword evidence="2 10" id="KW-0812">Transmembrane</keyword>
<evidence type="ECO:0000313" key="14">
    <source>
        <dbReference type="Proteomes" id="UP000077315"/>
    </source>
</evidence>
<feature type="chain" id="PRO_5007890216" description="G-protein coupled receptors family 3 profile domain-containing protein" evidence="11">
    <location>
        <begin position="29"/>
        <end position="1071"/>
    </location>
</feature>
<feature type="signal peptide" evidence="11">
    <location>
        <begin position="1"/>
        <end position="28"/>
    </location>
</feature>
<dbReference type="Pfam" id="PF00003">
    <property type="entry name" value="7tm_3"/>
    <property type="match status" value="1"/>
</dbReference>
<comment type="subcellular location">
    <subcellularLocation>
        <location evidence="1">Membrane</location>
        <topology evidence="1">Multi-pass membrane protein</topology>
    </subcellularLocation>
</comment>
<dbReference type="Pfam" id="PF01094">
    <property type="entry name" value="ANF_receptor"/>
    <property type="match status" value="1"/>
</dbReference>
<accession>A0A167M9Z5</accession>
<dbReference type="InterPro" id="IPR002455">
    <property type="entry name" value="GPCR3_GABA-B"/>
</dbReference>